<keyword evidence="3" id="KW-1185">Reference proteome</keyword>
<sequence>MSAVSPVFRELVDRYGPPVDVEDARARWSELVSAAFASEIVLITRERWEWAALVPVSEIAALSPALPVWSVSTARPSSDTWCARCSTAPSCSPGTGGRSPR</sequence>
<evidence type="ECO:0000313" key="2">
    <source>
        <dbReference type="EMBL" id="SNY72830.1"/>
    </source>
</evidence>
<reference evidence="2 3" key="1">
    <citation type="submission" date="2017-09" db="EMBL/GenBank/DDBJ databases">
        <authorList>
            <person name="Ehlers B."/>
            <person name="Leendertz F.H."/>
        </authorList>
    </citation>
    <scope>NUCLEOTIDE SEQUENCE [LARGE SCALE GENOMIC DNA]</scope>
    <source>
        <strain evidence="2 3">CGMCC 4.6857</strain>
    </source>
</reference>
<evidence type="ECO:0000256" key="1">
    <source>
        <dbReference type="ARBA" id="ARBA00009981"/>
    </source>
</evidence>
<evidence type="ECO:0000313" key="3">
    <source>
        <dbReference type="Proteomes" id="UP000219612"/>
    </source>
</evidence>
<accession>A0A285KJP9</accession>
<evidence type="ECO:0008006" key="4">
    <source>
        <dbReference type="Google" id="ProtNLM"/>
    </source>
</evidence>
<protein>
    <recommendedName>
        <fullName evidence="4">Prevent-host-death family protein</fullName>
    </recommendedName>
</protein>
<name>A0A285KJP9_9ACTN</name>
<dbReference type="SUPFAM" id="SSF143120">
    <property type="entry name" value="YefM-like"/>
    <property type="match status" value="1"/>
</dbReference>
<organism evidence="2 3">
    <name type="scientific">Paractinoplanes atraurantiacus</name>
    <dbReference type="NCBI Taxonomy" id="1036182"/>
    <lineage>
        <taxon>Bacteria</taxon>
        <taxon>Bacillati</taxon>
        <taxon>Actinomycetota</taxon>
        <taxon>Actinomycetes</taxon>
        <taxon>Micromonosporales</taxon>
        <taxon>Micromonosporaceae</taxon>
        <taxon>Paractinoplanes</taxon>
    </lineage>
</organism>
<dbReference type="Proteomes" id="UP000219612">
    <property type="component" value="Unassembled WGS sequence"/>
</dbReference>
<comment type="similarity">
    <text evidence="1">Belongs to the phD/YefM antitoxin family.</text>
</comment>
<proteinExistence type="inferred from homology"/>
<dbReference type="EMBL" id="OBDY01000044">
    <property type="protein sequence ID" value="SNY72830.1"/>
    <property type="molecule type" value="Genomic_DNA"/>
</dbReference>
<dbReference type="AlphaFoldDB" id="A0A285KJP9"/>
<gene>
    <name evidence="2" type="ORF">SAMN05421748_14425</name>
</gene>
<dbReference type="InterPro" id="IPR036165">
    <property type="entry name" value="YefM-like_sf"/>
</dbReference>